<accession>A0A0A8ZSA0</accession>
<reference evidence="1" key="2">
    <citation type="journal article" date="2015" name="Data Brief">
        <title>Shoot transcriptome of the giant reed, Arundo donax.</title>
        <authorList>
            <person name="Barrero R.A."/>
            <person name="Guerrero F.D."/>
            <person name="Moolhuijzen P."/>
            <person name="Goolsby J.A."/>
            <person name="Tidwell J."/>
            <person name="Bellgard S.E."/>
            <person name="Bellgard M.I."/>
        </authorList>
    </citation>
    <scope>NUCLEOTIDE SEQUENCE</scope>
    <source>
        <tissue evidence="1">Shoot tissue taken approximately 20 cm above the soil surface</tissue>
    </source>
</reference>
<organism evidence="1">
    <name type="scientific">Arundo donax</name>
    <name type="common">Giant reed</name>
    <name type="synonym">Donax arundinaceus</name>
    <dbReference type="NCBI Taxonomy" id="35708"/>
    <lineage>
        <taxon>Eukaryota</taxon>
        <taxon>Viridiplantae</taxon>
        <taxon>Streptophyta</taxon>
        <taxon>Embryophyta</taxon>
        <taxon>Tracheophyta</taxon>
        <taxon>Spermatophyta</taxon>
        <taxon>Magnoliopsida</taxon>
        <taxon>Liliopsida</taxon>
        <taxon>Poales</taxon>
        <taxon>Poaceae</taxon>
        <taxon>PACMAD clade</taxon>
        <taxon>Arundinoideae</taxon>
        <taxon>Arundineae</taxon>
        <taxon>Arundo</taxon>
    </lineage>
</organism>
<reference evidence="1" key="1">
    <citation type="submission" date="2014-09" db="EMBL/GenBank/DDBJ databases">
        <authorList>
            <person name="Magalhaes I.L.F."/>
            <person name="Oliveira U."/>
            <person name="Santos F.R."/>
            <person name="Vidigal T.H.D.A."/>
            <person name="Brescovit A.D."/>
            <person name="Santos A.J."/>
        </authorList>
    </citation>
    <scope>NUCLEOTIDE SEQUENCE</scope>
    <source>
        <tissue evidence="1">Shoot tissue taken approximately 20 cm above the soil surface</tissue>
    </source>
</reference>
<name>A0A0A8ZSA0_ARUDO</name>
<dbReference type="EMBL" id="GBRH01255586">
    <property type="protein sequence ID" value="JAD42309.1"/>
    <property type="molecule type" value="Transcribed_RNA"/>
</dbReference>
<proteinExistence type="predicted"/>
<sequence>MWWMRFESYASLKLN</sequence>
<protein>
    <submittedName>
        <fullName evidence="1">Uncharacterized protein</fullName>
    </submittedName>
</protein>
<evidence type="ECO:0000313" key="1">
    <source>
        <dbReference type="EMBL" id="JAD42309.1"/>
    </source>
</evidence>